<dbReference type="EMBL" id="ML179075">
    <property type="protein sequence ID" value="THV02595.1"/>
    <property type="molecule type" value="Genomic_DNA"/>
</dbReference>
<evidence type="ECO:0008006" key="8">
    <source>
        <dbReference type="Google" id="ProtNLM"/>
    </source>
</evidence>
<dbReference type="Proteomes" id="UP000297245">
    <property type="component" value="Unassembled WGS sequence"/>
</dbReference>
<keyword evidence="4 5" id="KW-0472">Membrane</keyword>
<sequence>MASSISESIQNIVSIGFNFTRSDYKTVVLLSSVYGIMAGARSSLTSDILCFVWIWLYLLQFCTANQVFSGDEDAMNKPYRPIPAGLISVRNTWILRWTLVPICSALSWYLDVTLAGLSLTVSFILYNELGFHAYFYSKNILNAIGIVSWNVGAAQILHKDNLSPHMRIATFLSIMLIFTTIHAQDFRDEAGDRKLGRITFPVVFPVWSRRITSALLLAWTLGLTTMWRLNYLLAISFVVLGSYTAVRILTDKSEAASKVSLRLYMLWLSIAQILPFTLNEVSQVAY</sequence>
<evidence type="ECO:0000256" key="1">
    <source>
        <dbReference type="ARBA" id="ARBA00004141"/>
    </source>
</evidence>
<dbReference type="AlphaFoldDB" id="A0A4S8MIM8"/>
<dbReference type="OrthoDB" id="434972at2759"/>
<keyword evidence="2 5" id="KW-0812">Transmembrane</keyword>
<feature type="transmembrane region" description="Helical" evidence="5">
    <location>
        <begin position="106"/>
        <end position="127"/>
    </location>
</feature>
<organism evidence="6 7">
    <name type="scientific">Dendrothele bispora (strain CBS 962.96)</name>
    <dbReference type="NCBI Taxonomy" id="1314807"/>
    <lineage>
        <taxon>Eukaryota</taxon>
        <taxon>Fungi</taxon>
        <taxon>Dikarya</taxon>
        <taxon>Basidiomycota</taxon>
        <taxon>Agaricomycotina</taxon>
        <taxon>Agaricomycetes</taxon>
        <taxon>Agaricomycetidae</taxon>
        <taxon>Agaricales</taxon>
        <taxon>Agaricales incertae sedis</taxon>
        <taxon>Dendrothele</taxon>
    </lineage>
</organism>
<evidence type="ECO:0000256" key="4">
    <source>
        <dbReference type="ARBA" id="ARBA00023136"/>
    </source>
</evidence>
<dbReference type="InterPro" id="IPR000537">
    <property type="entry name" value="UbiA_prenyltransferase"/>
</dbReference>
<feature type="transmembrane region" description="Helical" evidence="5">
    <location>
        <begin position="48"/>
        <end position="68"/>
    </location>
</feature>
<dbReference type="GO" id="GO:0016020">
    <property type="term" value="C:membrane"/>
    <property type="evidence" value="ECO:0007669"/>
    <property type="project" value="UniProtKB-SubCell"/>
</dbReference>
<feature type="transmembrane region" description="Helical" evidence="5">
    <location>
        <begin position="261"/>
        <end position="278"/>
    </location>
</feature>
<gene>
    <name evidence="6" type="ORF">K435DRAFT_748943</name>
</gene>
<dbReference type="Gene3D" id="1.10.357.140">
    <property type="entry name" value="UbiA prenyltransferase"/>
    <property type="match status" value="1"/>
</dbReference>
<feature type="transmembrane region" description="Helical" evidence="5">
    <location>
        <begin position="139"/>
        <end position="158"/>
    </location>
</feature>
<evidence type="ECO:0000256" key="5">
    <source>
        <dbReference type="SAM" id="Phobius"/>
    </source>
</evidence>
<proteinExistence type="predicted"/>
<feature type="transmembrane region" description="Helical" evidence="5">
    <location>
        <begin position="231"/>
        <end position="249"/>
    </location>
</feature>
<dbReference type="PANTHER" id="PTHR42723:SF1">
    <property type="entry name" value="CHLOROPHYLL SYNTHASE, CHLOROPLASTIC"/>
    <property type="match status" value="1"/>
</dbReference>
<evidence type="ECO:0000313" key="6">
    <source>
        <dbReference type="EMBL" id="THV02595.1"/>
    </source>
</evidence>
<dbReference type="Pfam" id="PF01040">
    <property type="entry name" value="UbiA"/>
    <property type="match status" value="1"/>
</dbReference>
<keyword evidence="3 5" id="KW-1133">Transmembrane helix</keyword>
<dbReference type="CDD" id="cd13965">
    <property type="entry name" value="PT_UbiA_3"/>
    <property type="match status" value="1"/>
</dbReference>
<dbReference type="GO" id="GO:0016765">
    <property type="term" value="F:transferase activity, transferring alkyl or aryl (other than methyl) groups"/>
    <property type="evidence" value="ECO:0007669"/>
    <property type="project" value="InterPro"/>
</dbReference>
<evidence type="ECO:0000313" key="7">
    <source>
        <dbReference type="Proteomes" id="UP000297245"/>
    </source>
</evidence>
<evidence type="ECO:0000256" key="3">
    <source>
        <dbReference type="ARBA" id="ARBA00022989"/>
    </source>
</evidence>
<evidence type="ECO:0000256" key="2">
    <source>
        <dbReference type="ARBA" id="ARBA00022692"/>
    </source>
</evidence>
<name>A0A4S8MIM8_DENBC</name>
<comment type="subcellular location">
    <subcellularLocation>
        <location evidence="1">Membrane</location>
        <topology evidence="1">Multi-pass membrane protein</topology>
    </subcellularLocation>
</comment>
<dbReference type="InterPro" id="IPR050475">
    <property type="entry name" value="Prenyltransferase_related"/>
</dbReference>
<reference evidence="6 7" key="1">
    <citation type="journal article" date="2019" name="Nat. Ecol. Evol.">
        <title>Megaphylogeny resolves global patterns of mushroom evolution.</title>
        <authorList>
            <person name="Varga T."/>
            <person name="Krizsan K."/>
            <person name="Foldi C."/>
            <person name="Dima B."/>
            <person name="Sanchez-Garcia M."/>
            <person name="Sanchez-Ramirez S."/>
            <person name="Szollosi G.J."/>
            <person name="Szarkandi J.G."/>
            <person name="Papp V."/>
            <person name="Albert L."/>
            <person name="Andreopoulos W."/>
            <person name="Angelini C."/>
            <person name="Antonin V."/>
            <person name="Barry K.W."/>
            <person name="Bougher N.L."/>
            <person name="Buchanan P."/>
            <person name="Buyck B."/>
            <person name="Bense V."/>
            <person name="Catcheside P."/>
            <person name="Chovatia M."/>
            <person name="Cooper J."/>
            <person name="Damon W."/>
            <person name="Desjardin D."/>
            <person name="Finy P."/>
            <person name="Geml J."/>
            <person name="Haridas S."/>
            <person name="Hughes K."/>
            <person name="Justo A."/>
            <person name="Karasinski D."/>
            <person name="Kautmanova I."/>
            <person name="Kiss B."/>
            <person name="Kocsube S."/>
            <person name="Kotiranta H."/>
            <person name="LaButti K.M."/>
            <person name="Lechner B.E."/>
            <person name="Liimatainen K."/>
            <person name="Lipzen A."/>
            <person name="Lukacs Z."/>
            <person name="Mihaltcheva S."/>
            <person name="Morgado L.N."/>
            <person name="Niskanen T."/>
            <person name="Noordeloos M.E."/>
            <person name="Ohm R.A."/>
            <person name="Ortiz-Santana B."/>
            <person name="Ovrebo C."/>
            <person name="Racz N."/>
            <person name="Riley R."/>
            <person name="Savchenko A."/>
            <person name="Shiryaev A."/>
            <person name="Soop K."/>
            <person name="Spirin V."/>
            <person name="Szebenyi C."/>
            <person name="Tomsovsky M."/>
            <person name="Tulloss R.E."/>
            <person name="Uehling J."/>
            <person name="Grigoriev I.V."/>
            <person name="Vagvolgyi C."/>
            <person name="Papp T."/>
            <person name="Martin F.M."/>
            <person name="Miettinen O."/>
            <person name="Hibbett D.S."/>
            <person name="Nagy L.G."/>
        </authorList>
    </citation>
    <scope>NUCLEOTIDE SEQUENCE [LARGE SCALE GENOMIC DNA]</scope>
    <source>
        <strain evidence="6 7">CBS 962.96</strain>
    </source>
</reference>
<protein>
    <recommendedName>
        <fullName evidence="8">UbiA prenyltransferase</fullName>
    </recommendedName>
</protein>
<keyword evidence="7" id="KW-1185">Reference proteome</keyword>
<accession>A0A4S8MIM8</accession>
<dbReference type="InterPro" id="IPR044878">
    <property type="entry name" value="UbiA_sf"/>
</dbReference>
<dbReference type="PANTHER" id="PTHR42723">
    <property type="entry name" value="CHLOROPHYLL SYNTHASE"/>
    <property type="match status" value="1"/>
</dbReference>